<proteinExistence type="predicted"/>
<evidence type="ECO:0000313" key="2">
    <source>
        <dbReference type="Proteomes" id="UP000821865"/>
    </source>
</evidence>
<dbReference type="Proteomes" id="UP000821865">
    <property type="component" value="Chromosome 9"/>
</dbReference>
<comment type="caution">
    <text evidence="1">The sequence shown here is derived from an EMBL/GenBank/DDBJ whole genome shotgun (WGS) entry which is preliminary data.</text>
</comment>
<evidence type="ECO:0000313" key="1">
    <source>
        <dbReference type="EMBL" id="KAH7934308.1"/>
    </source>
</evidence>
<reference evidence="1" key="1">
    <citation type="submission" date="2020-05" db="EMBL/GenBank/DDBJ databases">
        <title>Large-scale comparative analyses of tick genomes elucidate their genetic diversity and vector capacities.</title>
        <authorList>
            <person name="Jia N."/>
            <person name="Wang J."/>
            <person name="Shi W."/>
            <person name="Du L."/>
            <person name="Sun Y."/>
            <person name="Zhan W."/>
            <person name="Jiang J."/>
            <person name="Wang Q."/>
            <person name="Zhang B."/>
            <person name="Ji P."/>
            <person name="Sakyi L.B."/>
            <person name="Cui X."/>
            <person name="Yuan T."/>
            <person name="Jiang B."/>
            <person name="Yang W."/>
            <person name="Lam T.T.-Y."/>
            <person name="Chang Q."/>
            <person name="Ding S."/>
            <person name="Wang X."/>
            <person name="Zhu J."/>
            <person name="Ruan X."/>
            <person name="Zhao L."/>
            <person name="Wei J."/>
            <person name="Que T."/>
            <person name="Du C."/>
            <person name="Cheng J."/>
            <person name="Dai P."/>
            <person name="Han X."/>
            <person name="Huang E."/>
            <person name="Gao Y."/>
            <person name="Liu J."/>
            <person name="Shao H."/>
            <person name="Ye R."/>
            <person name="Li L."/>
            <person name="Wei W."/>
            <person name="Wang X."/>
            <person name="Wang C."/>
            <person name="Yang T."/>
            <person name="Huo Q."/>
            <person name="Li W."/>
            <person name="Guo W."/>
            <person name="Chen H."/>
            <person name="Zhou L."/>
            <person name="Ni X."/>
            <person name="Tian J."/>
            <person name="Zhou Y."/>
            <person name="Sheng Y."/>
            <person name="Liu T."/>
            <person name="Pan Y."/>
            <person name="Xia L."/>
            <person name="Li J."/>
            <person name="Zhao F."/>
            <person name="Cao W."/>
        </authorList>
    </citation>
    <scope>NUCLEOTIDE SEQUENCE</scope>
    <source>
        <strain evidence="1">Dsil-2018</strain>
    </source>
</reference>
<sequence>MKALFGVHPGERPFEYHWCPQSFLRSPKLMEHLCTHAGERSFQCPSCPQIFSHKSNMKQHLRIHTGDRPHRLLQVHSSAE</sequence>
<protein>
    <submittedName>
        <fullName evidence="1">Uncharacterized protein</fullName>
    </submittedName>
</protein>
<keyword evidence="2" id="KW-1185">Reference proteome</keyword>
<accession>A0ACB8C659</accession>
<organism evidence="1 2">
    <name type="scientific">Dermacentor silvarum</name>
    <name type="common">Tick</name>
    <dbReference type="NCBI Taxonomy" id="543639"/>
    <lineage>
        <taxon>Eukaryota</taxon>
        <taxon>Metazoa</taxon>
        <taxon>Ecdysozoa</taxon>
        <taxon>Arthropoda</taxon>
        <taxon>Chelicerata</taxon>
        <taxon>Arachnida</taxon>
        <taxon>Acari</taxon>
        <taxon>Parasitiformes</taxon>
        <taxon>Ixodida</taxon>
        <taxon>Ixodoidea</taxon>
        <taxon>Ixodidae</taxon>
        <taxon>Rhipicephalinae</taxon>
        <taxon>Dermacentor</taxon>
    </lineage>
</organism>
<name>A0ACB8C659_DERSI</name>
<dbReference type="EMBL" id="CM023478">
    <property type="protein sequence ID" value="KAH7934308.1"/>
    <property type="molecule type" value="Genomic_DNA"/>
</dbReference>
<gene>
    <name evidence="1" type="ORF">HPB49_024843</name>
</gene>